<dbReference type="EMBL" id="CAJOBB010011937">
    <property type="protein sequence ID" value="CAF4268867.1"/>
    <property type="molecule type" value="Genomic_DNA"/>
</dbReference>
<dbReference type="AlphaFoldDB" id="A0A820FVH3"/>
<feature type="non-terminal residue" evidence="1">
    <location>
        <position position="1"/>
    </location>
</feature>
<comment type="caution">
    <text evidence="1">The sequence shown here is derived from an EMBL/GenBank/DDBJ whole genome shotgun (WGS) entry which is preliminary data.</text>
</comment>
<feature type="non-terminal residue" evidence="1">
    <location>
        <position position="29"/>
    </location>
</feature>
<dbReference type="Proteomes" id="UP000663868">
    <property type="component" value="Unassembled WGS sequence"/>
</dbReference>
<protein>
    <submittedName>
        <fullName evidence="1">Uncharacterized protein</fullName>
    </submittedName>
</protein>
<organism evidence="1 2">
    <name type="scientific">Adineta steineri</name>
    <dbReference type="NCBI Taxonomy" id="433720"/>
    <lineage>
        <taxon>Eukaryota</taxon>
        <taxon>Metazoa</taxon>
        <taxon>Spiralia</taxon>
        <taxon>Gnathifera</taxon>
        <taxon>Rotifera</taxon>
        <taxon>Eurotatoria</taxon>
        <taxon>Bdelloidea</taxon>
        <taxon>Adinetida</taxon>
        <taxon>Adinetidae</taxon>
        <taxon>Adineta</taxon>
    </lineage>
</organism>
<name>A0A820FVH3_9BILA</name>
<proteinExistence type="predicted"/>
<sequence length="29" mass="2908">MYVPVATTMGPVISCPSSTLPNNVAVTGT</sequence>
<evidence type="ECO:0000313" key="1">
    <source>
        <dbReference type="EMBL" id="CAF4268867.1"/>
    </source>
</evidence>
<evidence type="ECO:0000313" key="2">
    <source>
        <dbReference type="Proteomes" id="UP000663868"/>
    </source>
</evidence>
<gene>
    <name evidence="1" type="ORF">KXQ929_LOCUS43769</name>
</gene>
<accession>A0A820FVH3</accession>
<reference evidence="1" key="1">
    <citation type="submission" date="2021-02" db="EMBL/GenBank/DDBJ databases">
        <authorList>
            <person name="Nowell W R."/>
        </authorList>
    </citation>
    <scope>NUCLEOTIDE SEQUENCE</scope>
</reference>